<keyword evidence="1" id="KW-0175">Coiled coil</keyword>
<feature type="region of interest" description="Disordered" evidence="2">
    <location>
        <begin position="1"/>
        <end position="107"/>
    </location>
</feature>
<feature type="coiled-coil region" evidence="1">
    <location>
        <begin position="231"/>
        <end position="258"/>
    </location>
</feature>
<protein>
    <submittedName>
        <fullName evidence="3">Uncharacterized protein</fullName>
    </submittedName>
</protein>
<feature type="compositionally biased region" description="Acidic residues" evidence="2">
    <location>
        <begin position="81"/>
        <end position="92"/>
    </location>
</feature>
<proteinExistence type="predicted"/>
<accession>A0A182J009</accession>
<organism evidence="3">
    <name type="scientific">Anopheles atroparvus</name>
    <name type="common">European mosquito</name>
    <dbReference type="NCBI Taxonomy" id="41427"/>
    <lineage>
        <taxon>Eukaryota</taxon>
        <taxon>Metazoa</taxon>
        <taxon>Ecdysozoa</taxon>
        <taxon>Arthropoda</taxon>
        <taxon>Hexapoda</taxon>
        <taxon>Insecta</taxon>
        <taxon>Pterygota</taxon>
        <taxon>Neoptera</taxon>
        <taxon>Endopterygota</taxon>
        <taxon>Diptera</taxon>
        <taxon>Nematocera</taxon>
        <taxon>Culicoidea</taxon>
        <taxon>Culicidae</taxon>
        <taxon>Anophelinae</taxon>
        <taxon>Anopheles</taxon>
    </lineage>
</organism>
<sequence>MAYEDVRPREDLELESAWVFIDDDGSDVSEEVEEAEEDVQTDEETEQVEKDDESTDDETDEENDEEDDGEADAGKDHEDDGNLNEENDDAGEEQSVTKEKKNKKGKVARAVKGFKKFVGGVFRPSALLGSKLKLDVDLNMNLKATYGKDPNSTGKNNAPSKKRPQCRQPPKPETVTSTKKSPNSGLPAKRQILALTKKAPVKQKKGDTSKIGIKRTSGLEGSSSSADVHKIAKLIAENERLRQRNRLLINTNENLSRICRTVGCWKFFSLQLRKIMYKF</sequence>
<dbReference type="EnsemblMetazoa" id="AATE008743-RA">
    <property type="protein sequence ID" value="AATE008743-PA.1"/>
    <property type="gene ID" value="AATE008743"/>
</dbReference>
<name>A0A182J009_ANOAO</name>
<dbReference type="AlphaFoldDB" id="A0A182J009"/>
<feature type="compositionally biased region" description="Basic and acidic residues" evidence="2">
    <location>
        <begin position="1"/>
        <end position="11"/>
    </location>
</feature>
<evidence type="ECO:0000256" key="1">
    <source>
        <dbReference type="SAM" id="Coils"/>
    </source>
</evidence>
<feature type="compositionally biased region" description="Polar residues" evidence="2">
    <location>
        <begin position="174"/>
        <end position="184"/>
    </location>
</feature>
<feature type="compositionally biased region" description="Acidic residues" evidence="2">
    <location>
        <begin position="21"/>
        <end position="71"/>
    </location>
</feature>
<reference evidence="3" key="1">
    <citation type="submission" date="2022-08" db="UniProtKB">
        <authorList>
            <consortium name="EnsemblMetazoa"/>
        </authorList>
    </citation>
    <scope>IDENTIFICATION</scope>
    <source>
        <strain evidence="3">EBRO</strain>
    </source>
</reference>
<feature type="region of interest" description="Disordered" evidence="2">
    <location>
        <begin position="199"/>
        <end position="219"/>
    </location>
</feature>
<evidence type="ECO:0000313" key="3">
    <source>
        <dbReference type="EnsemblMetazoa" id="AATE008743-PA.1"/>
    </source>
</evidence>
<evidence type="ECO:0000256" key="2">
    <source>
        <dbReference type="SAM" id="MobiDB-lite"/>
    </source>
</evidence>
<feature type="region of interest" description="Disordered" evidence="2">
    <location>
        <begin position="144"/>
        <end position="187"/>
    </location>
</feature>
<dbReference type="VEuPathDB" id="VectorBase:AATE008743"/>